<evidence type="ECO:0000256" key="11">
    <source>
        <dbReference type="HAMAP-Rule" id="MF_00165"/>
    </source>
</evidence>
<name>A0ABX7F2P0_9HYPH</name>
<dbReference type="InterPro" id="IPR027417">
    <property type="entry name" value="P-loop_NTPase"/>
</dbReference>
<reference evidence="13 14" key="1">
    <citation type="submission" date="2018-09" db="EMBL/GenBank/DDBJ databases">
        <title>Rhizobium sp. MAE2-X.</title>
        <authorList>
            <person name="Lee Y."/>
            <person name="Jeon C.O."/>
        </authorList>
    </citation>
    <scope>NUCLEOTIDE SEQUENCE [LARGE SCALE GENOMIC DNA]</scope>
    <source>
        <strain evidence="13 14">MAE2-X</strain>
        <plasmid evidence="13 14">p3</plasmid>
    </source>
</reference>
<proteinExistence type="inferred from homology"/>
<comment type="similarity">
    <text evidence="1 11">Belongs to the thymidylate kinase family.</text>
</comment>
<comment type="catalytic activity">
    <reaction evidence="10 11">
        <text>dTMP + ATP = dTDP + ADP</text>
        <dbReference type="Rhea" id="RHEA:13517"/>
        <dbReference type="ChEBI" id="CHEBI:30616"/>
        <dbReference type="ChEBI" id="CHEBI:58369"/>
        <dbReference type="ChEBI" id="CHEBI:63528"/>
        <dbReference type="ChEBI" id="CHEBI:456216"/>
        <dbReference type="EC" id="2.7.4.9"/>
    </reaction>
</comment>
<sequence>MLITIEGVDGSGKNTLAEALRAALSERHVVEMVSSPGYQRTETGRLIGRYLAGEYRLGNESPYALSLLFALDRQEGQPQLRQWLSQGRIVIADRYAASNVAYQAARASSVAESVAVREFVLDLEFEKLGTIVPSVNIWLDIPVSVSRELIANKGKRDYVQSTYDKFEADGALMERVSTQYRELCAGNAYGDWLHVETCDDRGLRQPGVILAEVLDRLAL</sequence>
<comment type="caution">
    <text evidence="11">Lacks conserved residue(s) required for the propagation of feature annotation.</text>
</comment>
<keyword evidence="5 11" id="KW-0545">Nucleotide biosynthesis</keyword>
<evidence type="ECO:0000256" key="1">
    <source>
        <dbReference type="ARBA" id="ARBA00009776"/>
    </source>
</evidence>
<evidence type="ECO:0000256" key="10">
    <source>
        <dbReference type="ARBA" id="ARBA00048743"/>
    </source>
</evidence>
<organism evidence="13 14">
    <name type="scientific">Rhizobium rosettiformans</name>
    <dbReference type="NCBI Taxonomy" id="1368430"/>
    <lineage>
        <taxon>Bacteria</taxon>
        <taxon>Pseudomonadati</taxon>
        <taxon>Pseudomonadota</taxon>
        <taxon>Alphaproteobacteria</taxon>
        <taxon>Hyphomicrobiales</taxon>
        <taxon>Rhizobiaceae</taxon>
        <taxon>Rhizobium/Agrobacterium group</taxon>
        <taxon>Rhizobium</taxon>
    </lineage>
</organism>
<evidence type="ECO:0000256" key="7">
    <source>
        <dbReference type="ARBA" id="ARBA00022777"/>
    </source>
</evidence>
<keyword evidence="8 11" id="KW-0067">ATP-binding</keyword>
<gene>
    <name evidence="11" type="primary">tmk</name>
    <name evidence="13" type="ORF">D4A92_24915</name>
</gene>
<dbReference type="Pfam" id="PF02223">
    <property type="entry name" value="Thymidylate_kin"/>
    <property type="match status" value="1"/>
</dbReference>
<dbReference type="EC" id="2.7.4.9" evidence="2 11"/>
<evidence type="ECO:0000259" key="12">
    <source>
        <dbReference type="Pfam" id="PF02223"/>
    </source>
</evidence>
<keyword evidence="7 11" id="KW-0418">Kinase</keyword>
<dbReference type="InterPro" id="IPR018094">
    <property type="entry name" value="Thymidylate_kinase"/>
</dbReference>
<evidence type="ECO:0000256" key="5">
    <source>
        <dbReference type="ARBA" id="ARBA00022727"/>
    </source>
</evidence>
<evidence type="ECO:0000256" key="8">
    <source>
        <dbReference type="ARBA" id="ARBA00022840"/>
    </source>
</evidence>
<dbReference type="PANTHER" id="PTHR10344:SF4">
    <property type="entry name" value="UMP-CMP KINASE 2, MITOCHONDRIAL"/>
    <property type="match status" value="1"/>
</dbReference>
<dbReference type="InterPro" id="IPR039430">
    <property type="entry name" value="Thymidylate_kin-like_dom"/>
</dbReference>
<evidence type="ECO:0000256" key="9">
    <source>
        <dbReference type="ARBA" id="ARBA00029962"/>
    </source>
</evidence>
<dbReference type="EMBL" id="CP032408">
    <property type="protein sequence ID" value="QRF54764.1"/>
    <property type="molecule type" value="Genomic_DNA"/>
</dbReference>
<protein>
    <recommendedName>
        <fullName evidence="3 11">Thymidylate kinase</fullName>
        <ecNumber evidence="2 11">2.7.4.9</ecNumber>
    </recommendedName>
    <alternativeName>
        <fullName evidence="9 11">dTMP kinase</fullName>
    </alternativeName>
</protein>
<evidence type="ECO:0000313" key="14">
    <source>
        <dbReference type="Proteomes" id="UP000596351"/>
    </source>
</evidence>
<evidence type="ECO:0000256" key="4">
    <source>
        <dbReference type="ARBA" id="ARBA00022679"/>
    </source>
</evidence>
<accession>A0ABX7F2P0</accession>
<evidence type="ECO:0000313" key="13">
    <source>
        <dbReference type="EMBL" id="QRF54764.1"/>
    </source>
</evidence>
<feature type="domain" description="Thymidylate kinase-like" evidence="12">
    <location>
        <begin position="5"/>
        <end position="162"/>
    </location>
</feature>
<evidence type="ECO:0000256" key="3">
    <source>
        <dbReference type="ARBA" id="ARBA00017144"/>
    </source>
</evidence>
<geneLocation type="plasmid" evidence="13 14">
    <name>p3</name>
</geneLocation>
<keyword evidence="4 11" id="KW-0808">Transferase</keyword>
<dbReference type="Gene3D" id="3.40.50.300">
    <property type="entry name" value="P-loop containing nucleotide triphosphate hydrolases"/>
    <property type="match status" value="1"/>
</dbReference>
<dbReference type="RefSeq" id="WP_203021193.1">
    <property type="nucleotide sequence ID" value="NZ_CP032408.1"/>
</dbReference>
<evidence type="ECO:0000256" key="2">
    <source>
        <dbReference type="ARBA" id="ARBA00012980"/>
    </source>
</evidence>
<keyword evidence="14" id="KW-1185">Reference proteome</keyword>
<keyword evidence="6 11" id="KW-0547">Nucleotide-binding</keyword>
<dbReference type="Proteomes" id="UP000596351">
    <property type="component" value="Plasmid p3"/>
</dbReference>
<dbReference type="CDD" id="cd01672">
    <property type="entry name" value="TMPK"/>
    <property type="match status" value="1"/>
</dbReference>
<dbReference type="SUPFAM" id="SSF52540">
    <property type="entry name" value="P-loop containing nucleoside triphosphate hydrolases"/>
    <property type="match status" value="1"/>
</dbReference>
<evidence type="ECO:0000256" key="6">
    <source>
        <dbReference type="ARBA" id="ARBA00022741"/>
    </source>
</evidence>
<dbReference type="HAMAP" id="MF_00165">
    <property type="entry name" value="Thymidylate_kinase"/>
    <property type="match status" value="1"/>
</dbReference>
<comment type="function">
    <text evidence="11">Phosphorylation of dTMP to form dTDP in both de novo and salvage pathways of dTTP synthesis.</text>
</comment>
<keyword evidence="13" id="KW-0614">Plasmid</keyword>
<dbReference type="GO" id="GO:0004798">
    <property type="term" value="F:dTMP kinase activity"/>
    <property type="evidence" value="ECO:0007669"/>
    <property type="project" value="UniProtKB-EC"/>
</dbReference>
<dbReference type="PANTHER" id="PTHR10344">
    <property type="entry name" value="THYMIDYLATE KINASE"/>
    <property type="match status" value="1"/>
</dbReference>